<dbReference type="Proteomes" id="UP000008743">
    <property type="component" value="Unassembled WGS sequence"/>
</dbReference>
<protein>
    <submittedName>
        <fullName evidence="5">Peroxisomal biogenesis factor 11 gamma</fullName>
    </submittedName>
</protein>
<dbReference type="GO" id="GO:0016559">
    <property type="term" value="P:peroxisome fission"/>
    <property type="evidence" value="ECO:0007669"/>
    <property type="project" value="InterPro"/>
</dbReference>
<dbReference type="AlphaFoldDB" id="A0A0D2WU66"/>
<proteinExistence type="predicted"/>
<keyword evidence="4" id="KW-0812">Transmembrane</keyword>
<dbReference type="OrthoDB" id="10005898at2759"/>
<dbReference type="eggNOG" id="KOG4186">
    <property type="taxonomic scope" value="Eukaryota"/>
</dbReference>
<dbReference type="PANTHER" id="PTHR20990:SF1">
    <property type="entry name" value="PEROXISOMAL MEMBRANE PROTEIN 11C"/>
    <property type="match status" value="1"/>
</dbReference>
<evidence type="ECO:0000256" key="3">
    <source>
        <dbReference type="ARBA" id="ARBA00046271"/>
    </source>
</evidence>
<feature type="transmembrane region" description="Helical" evidence="4">
    <location>
        <begin position="125"/>
        <end position="142"/>
    </location>
</feature>
<dbReference type="InParanoid" id="A0A0D2WU66"/>
<organism evidence="5 6">
    <name type="scientific">Capsaspora owczarzaki (strain ATCC 30864)</name>
    <dbReference type="NCBI Taxonomy" id="595528"/>
    <lineage>
        <taxon>Eukaryota</taxon>
        <taxon>Filasterea</taxon>
        <taxon>Capsaspora</taxon>
    </lineage>
</organism>
<dbReference type="STRING" id="595528.A0A0D2WU66"/>
<keyword evidence="4" id="KW-1133">Transmembrane helix</keyword>
<accession>A0A0D2WU66</accession>
<dbReference type="GO" id="GO:0005778">
    <property type="term" value="C:peroxisomal membrane"/>
    <property type="evidence" value="ECO:0007669"/>
    <property type="project" value="UniProtKB-SubCell"/>
</dbReference>
<name>A0A0D2WU66_CAPO3</name>
<dbReference type="InterPro" id="IPR026510">
    <property type="entry name" value="PEX11C_met"/>
</dbReference>
<evidence type="ECO:0000313" key="5">
    <source>
        <dbReference type="EMBL" id="KJE96115.1"/>
    </source>
</evidence>
<evidence type="ECO:0000313" key="6">
    <source>
        <dbReference type="Proteomes" id="UP000008743"/>
    </source>
</evidence>
<gene>
    <name evidence="5" type="ORF">CAOG_006484</name>
</gene>
<dbReference type="PhylomeDB" id="A0A0D2WU66"/>
<dbReference type="EMBL" id="KE346370">
    <property type="protein sequence ID" value="KJE96115.1"/>
    <property type="molecule type" value="Genomic_DNA"/>
</dbReference>
<evidence type="ECO:0000256" key="4">
    <source>
        <dbReference type="SAM" id="Phobius"/>
    </source>
</evidence>
<dbReference type="PANTHER" id="PTHR20990">
    <property type="entry name" value="PEROXISOMAL BIOGENESIS FACTOR 11"/>
    <property type="match status" value="1"/>
</dbReference>
<feature type="transmembrane region" description="Helical" evidence="4">
    <location>
        <begin position="211"/>
        <end position="229"/>
    </location>
</feature>
<evidence type="ECO:0000256" key="2">
    <source>
        <dbReference type="ARBA" id="ARBA00023140"/>
    </source>
</evidence>
<keyword evidence="2" id="KW-0576">Peroxisome</keyword>
<comment type="subcellular location">
    <subcellularLocation>
        <location evidence="3">Peroxisome membrane</location>
    </subcellularLocation>
</comment>
<evidence type="ECO:0000256" key="1">
    <source>
        <dbReference type="ARBA" id="ARBA00023136"/>
    </source>
</evidence>
<dbReference type="Pfam" id="PF05648">
    <property type="entry name" value="PEX11"/>
    <property type="match status" value="1"/>
</dbReference>
<keyword evidence="6" id="KW-1185">Reference proteome</keyword>
<dbReference type="InterPro" id="IPR008733">
    <property type="entry name" value="PEX11"/>
</dbReference>
<sequence length="242" mass="27395">MAQLHIWSTLLETKAGRDKVFRTVGYSAKLISGLLVRFKIKKLQTLSEAISNLRVMTRLLDGVSMVTESIDYGTGSSEPDVLVRVCNVMQNVLYLLYYPCEHIAWAGSVKLMTVDVNKWYDRSDVFWVFALIFSLVSYIHLLRKLYVQERKLAREAARKTGPAVGSPEYVKMHKAIKDRRKNLVLGFVQEGCDFMNAIHWLPSGYLWAEKFPPYVVGFFGSISSFIGLYKNYRSAAAASASG</sequence>
<keyword evidence="1 4" id="KW-0472">Membrane</keyword>
<reference evidence="6" key="1">
    <citation type="submission" date="2011-02" db="EMBL/GenBank/DDBJ databases">
        <title>The Genome Sequence of Capsaspora owczarzaki ATCC 30864.</title>
        <authorList>
            <person name="Russ C."/>
            <person name="Cuomo C."/>
            <person name="Burger G."/>
            <person name="Gray M.W."/>
            <person name="Holland P.W.H."/>
            <person name="King N."/>
            <person name="Lang F.B.F."/>
            <person name="Roger A.J."/>
            <person name="Ruiz-Trillo I."/>
            <person name="Young S.K."/>
            <person name="Zeng Q."/>
            <person name="Gargeya S."/>
            <person name="Alvarado L."/>
            <person name="Berlin A."/>
            <person name="Chapman S.B."/>
            <person name="Chen Z."/>
            <person name="Freedman E."/>
            <person name="Gellesch M."/>
            <person name="Goldberg J."/>
            <person name="Griggs A."/>
            <person name="Gujja S."/>
            <person name="Heilman E."/>
            <person name="Heiman D."/>
            <person name="Howarth C."/>
            <person name="Mehta T."/>
            <person name="Neiman D."/>
            <person name="Pearson M."/>
            <person name="Roberts A."/>
            <person name="Saif S."/>
            <person name="Shea T."/>
            <person name="Shenoy N."/>
            <person name="Sisk P."/>
            <person name="Stolte C."/>
            <person name="Sykes S."/>
            <person name="White J."/>
            <person name="Yandava C."/>
            <person name="Haas B."/>
            <person name="Nusbaum C."/>
            <person name="Birren B."/>
        </authorList>
    </citation>
    <scope>NUCLEOTIDE SEQUENCE</scope>
    <source>
        <strain evidence="6">ATCC 30864</strain>
    </source>
</reference>